<dbReference type="PANTHER" id="PTHR23082:SF0">
    <property type="entry name" value="GENERAL TRANSCRIPTION FACTOR 3C POLYPEPTIDE 3"/>
    <property type="match status" value="1"/>
</dbReference>
<dbReference type="EMBL" id="JBAMIC010000011">
    <property type="protein sequence ID" value="KAK7100840.1"/>
    <property type="molecule type" value="Genomic_DNA"/>
</dbReference>
<keyword evidence="1" id="KW-0802">TPR repeat</keyword>
<evidence type="ECO:0000256" key="2">
    <source>
        <dbReference type="SAM" id="MobiDB-lite"/>
    </source>
</evidence>
<feature type="compositionally biased region" description="Acidic residues" evidence="2">
    <location>
        <begin position="106"/>
        <end position="116"/>
    </location>
</feature>
<feature type="compositionally biased region" description="Acidic residues" evidence="2">
    <location>
        <begin position="201"/>
        <end position="214"/>
    </location>
</feature>
<dbReference type="GO" id="GO:0000127">
    <property type="term" value="C:transcription factor TFIIIC complex"/>
    <property type="evidence" value="ECO:0007669"/>
    <property type="project" value="TreeGrafter"/>
</dbReference>
<sequence>MADNSEPSTSAAAESRDLFRQLQGEVTEEQFQAWNEMKTQTSSLLLESPLKHSGSESDALLSPKVRANLQSVSLQSSSDDVRTPTNTLSVSAVWDILDPSNPNRQEEEEDANEERDESVLDLADAASRANAISLLQQAQGQSAGSTDFSAIALGTPEVLAKYLTGKLSFEDFFKVIDDARKNKSRSERSRKRKADVDYVYEEDDDFDTEDEDQSDTGNQDDSWYPDSERPIDLSESKGRTTLRKPRRKQWELPKSLRGLMGETHTQVARGCFQEAIGMCLELIRRAPNANQPYDTLGMIYDEQGDTTKATEFYLMSAYLKRNDTDVWVSLANRLLKQNEVSKAMQCFNQAVKYATDDKLELLEERCSLYEQMGEIPKALMGYTQMLNCIESGSESDDKYLHLARKVCEKYHSMKRTNDAARVLTTMFKARPSLINSEDVNKLLDLRMTMKQYQACLEGLVDYCGVEATLDDGRLWNCTSPLPDDLDLKTNPKILSSVRVPSHLPQGFPLELLAKLCSCLIYLGFCHQAEHLVANLMKESVEENGERYLDVADAYMEADHCKEALPILRRCVNSKEYSQAAVWLRFGECLSSSGQLLEAVDAFSRVVELAPNHLGARVSLSALQQQIGRHDEALQVLSGDGDGSTTEITSEDQTLLLHKCHLLFSQKRLAEFEVASRRLLFHYFRECHRPDFLKIVFGYKSLRHRLEAIRTYMKGRPEQVFFQSEPKVKKDKNAEPRMEEHKVSTSELWDLYLKLCSVLLEMDKLDDLAEVSLLGLTCPAFSVDQDLVKDAEFLCMTACLMTNNSQFAYSFAKGICLKNPDNKMAWNLFCQSLLFSNEIRHHKFCLRRLLQSPNNLALALLNGHNSVQNGSYRCALGEYVEVFRRTPKDPLINLCIGLCYIHMSCQRHNRRKEWLILQGVGFLNSYLELRGQCQEAYYNLGRAMHQLDLIYAAVFYYKKALALPPVLEDEKGIFDVKREAAHNLSLIYQKSGNPELARLVIRTYLVV</sequence>
<dbReference type="Gene3D" id="1.25.40.10">
    <property type="entry name" value="Tetratricopeptide repeat domain"/>
    <property type="match status" value="3"/>
</dbReference>
<protein>
    <recommendedName>
        <fullName evidence="5">General transcription factor 3C polypeptide 3</fullName>
    </recommendedName>
</protein>
<reference evidence="3 4" key="1">
    <citation type="submission" date="2024-02" db="EMBL/GenBank/DDBJ databases">
        <title>Chromosome-scale genome assembly of the rough periwinkle Littorina saxatilis.</title>
        <authorList>
            <person name="De Jode A."/>
            <person name="Faria R."/>
            <person name="Formenti G."/>
            <person name="Sims Y."/>
            <person name="Smith T.P."/>
            <person name="Tracey A."/>
            <person name="Wood J.M.D."/>
            <person name="Zagrodzka Z.B."/>
            <person name="Johannesson K."/>
            <person name="Butlin R.K."/>
            <person name="Leder E.H."/>
        </authorList>
    </citation>
    <scope>NUCLEOTIDE SEQUENCE [LARGE SCALE GENOMIC DNA]</scope>
    <source>
        <strain evidence="3">Snail1</strain>
        <tissue evidence="3">Muscle</tissue>
    </source>
</reference>
<feature type="compositionally biased region" description="Basic and acidic residues" evidence="2">
    <location>
        <begin position="226"/>
        <end position="238"/>
    </location>
</feature>
<evidence type="ECO:0000256" key="1">
    <source>
        <dbReference type="PROSITE-ProRule" id="PRU00339"/>
    </source>
</evidence>
<dbReference type="AlphaFoldDB" id="A0AAN9BC83"/>
<feature type="repeat" description="TPR" evidence="1">
    <location>
        <begin position="579"/>
        <end position="612"/>
    </location>
</feature>
<dbReference type="GO" id="GO:0006383">
    <property type="term" value="P:transcription by RNA polymerase III"/>
    <property type="evidence" value="ECO:0007669"/>
    <property type="project" value="InterPro"/>
</dbReference>
<gene>
    <name evidence="3" type="ORF">V1264_023711</name>
</gene>
<dbReference type="SUPFAM" id="SSF48452">
    <property type="entry name" value="TPR-like"/>
    <property type="match status" value="3"/>
</dbReference>
<keyword evidence="4" id="KW-1185">Reference proteome</keyword>
<evidence type="ECO:0008006" key="5">
    <source>
        <dbReference type="Google" id="ProtNLM"/>
    </source>
</evidence>
<feature type="repeat" description="TPR" evidence="1">
    <location>
        <begin position="324"/>
        <end position="357"/>
    </location>
</feature>
<accession>A0AAN9BC83</accession>
<organism evidence="3 4">
    <name type="scientific">Littorina saxatilis</name>
    <dbReference type="NCBI Taxonomy" id="31220"/>
    <lineage>
        <taxon>Eukaryota</taxon>
        <taxon>Metazoa</taxon>
        <taxon>Spiralia</taxon>
        <taxon>Lophotrochozoa</taxon>
        <taxon>Mollusca</taxon>
        <taxon>Gastropoda</taxon>
        <taxon>Caenogastropoda</taxon>
        <taxon>Littorinimorpha</taxon>
        <taxon>Littorinoidea</taxon>
        <taxon>Littorinidae</taxon>
        <taxon>Littorina</taxon>
    </lineage>
</organism>
<proteinExistence type="predicted"/>
<dbReference type="InterPro" id="IPR039340">
    <property type="entry name" value="Tfc4/TFIIIC-102/Sfc4"/>
</dbReference>
<name>A0AAN9BC83_9CAEN</name>
<dbReference type="InterPro" id="IPR011990">
    <property type="entry name" value="TPR-like_helical_dom_sf"/>
</dbReference>
<evidence type="ECO:0000313" key="4">
    <source>
        <dbReference type="Proteomes" id="UP001374579"/>
    </source>
</evidence>
<dbReference type="SMART" id="SM00028">
    <property type="entry name" value="TPR"/>
    <property type="match status" value="4"/>
</dbReference>
<feature type="region of interest" description="Disordered" evidence="2">
    <location>
        <begin position="201"/>
        <end position="248"/>
    </location>
</feature>
<feature type="region of interest" description="Disordered" evidence="2">
    <location>
        <begin position="97"/>
        <end position="117"/>
    </location>
</feature>
<dbReference type="PANTHER" id="PTHR23082">
    <property type="entry name" value="TRANSCRIPTION INITIATION FACTOR IIIC TFIIIC , POLYPEPTIDE 3-RELATED"/>
    <property type="match status" value="1"/>
</dbReference>
<dbReference type="PROSITE" id="PS50005">
    <property type="entry name" value="TPR"/>
    <property type="match status" value="3"/>
</dbReference>
<feature type="repeat" description="TPR" evidence="1">
    <location>
        <begin position="933"/>
        <end position="966"/>
    </location>
</feature>
<comment type="caution">
    <text evidence="3">The sequence shown here is derived from an EMBL/GenBank/DDBJ whole genome shotgun (WGS) entry which is preliminary data.</text>
</comment>
<dbReference type="InterPro" id="IPR019734">
    <property type="entry name" value="TPR_rpt"/>
</dbReference>
<dbReference type="Proteomes" id="UP001374579">
    <property type="component" value="Unassembled WGS sequence"/>
</dbReference>
<dbReference type="Pfam" id="PF13181">
    <property type="entry name" value="TPR_8"/>
    <property type="match status" value="2"/>
</dbReference>
<evidence type="ECO:0000313" key="3">
    <source>
        <dbReference type="EMBL" id="KAK7100840.1"/>
    </source>
</evidence>